<reference evidence="10" key="2">
    <citation type="journal article" date="2021" name="PeerJ">
        <title>Extensive microbial diversity within the chicken gut microbiome revealed by metagenomics and culture.</title>
        <authorList>
            <person name="Gilroy R."/>
            <person name="Ravi A."/>
            <person name="Getino M."/>
            <person name="Pursley I."/>
            <person name="Horton D.L."/>
            <person name="Alikhan N.F."/>
            <person name="Baker D."/>
            <person name="Gharbi K."/>
            <person name="Hall N."/>
            <person name="Watson M."/>
            <person name="Adriaenssens E.M."/>
            <person name="Foster-Nyarko E."/>
            <person name="Jarju S."/>
            <person name="Secka A."/>
            <person name="Antonio M."/>
            <person name="Oren A."/>
            <person name="Chaudhuri R.R."/>
            <person name="La Ragione R."/>
            <person name="Hildebrand F."/>
            <person name="Pallen M.J."/>
        </authorList>
    </citation>
    <scope>NUCLEOTIDE SEQUENCE</scope>
    <source>
        <strain evidence="10">B1-20833</strain>
    </source>
</reference>
<dbReference type="InterPro" id="IPR036942">
    <property type="entry name" value="Beta-barrel_TonB_sf"/>
</dbReference>
<comment type="subcellular location">
    <subcellularLocation>
        <location evidence="1 7">Cell outer membrane</location>
        <topology evidence="1 7">Multi-pass membrane protein</topology>
    </subcellularLocation>
</comment>
<evidence type="ECO:0000256" key="2">
    <source>
        <dbReference type="ARBA" id="ARBA00022448"/>
    </source>
</evidence>
<feature type="chain" id="PRO_5038868200" evidence="8">
    <location>
        <begin position="20"/>
        <end position="1108"/>
    </location>
</feature>
<comment type="caution">
    <text evidence="10">The sequence shown here is derived from an EMBL/GenBank/DDBJ whole genome shotgun (WGS) entry which is preliminary data.</text>
</comment>
<keyword evidence="8" id="KW-0732">Signal</keyword>
<dbReference type="AlphaFoldDB" id="A0A9D9MXR0"/>
<reference evidence="10" key="1">
    <citation type="submission" date="2020-10" db="EMBL/GenBank/DDBJ databases">
        <authorList>
            <person name="Gilroy R."/>
        </authorList>
    </citation>
    <scope>NUCLEOTIDE SEQUENCE</scope>
    <source>
        <strain evidence="10">B1-20833</strain>
    </source>
</reference>
<dbReference type="Pfam" id="PF13715">
    <property type="entry name" value="CarbopepD_reg_2"/>
    <property type="match status" value="1"/>
</dbReference>
<comment type="similarity">
    <text evidence="7">Belongs to the TonB-dependent receptor family.</text>
</comment>
<gene>
    <name evidence="10" type="ORF">IAC06_09355</name>
</gene>
<dbReference type="NCBIfam" id="TIGR04056">
    <property type="entry name" value="OMP_RagA_SusC"/>
    <property type="match status" value="1"/>
</dbReference>
<evidence type="ECO:0000256" key="4">
    <source>
        <dbReference type="ARBA" id="ARBA00022692"/>
    </source>
</evidence>
<dbReference type="SUPFAM" id="SSF56935">
    <property type="entry name" value="Porins"/>
    <property type="match status" value="1"/>
</dbReference>
<dbReference type="InterPro" id="IPR008969">
    <property type="entry name" value="CarboxyPept-like_regulatory"/>
</dbReference>
<dbReference type="PROSITE" id="PS52016">
    <property type="entry name" value="TONB_DEPENDENT_REC_3"/>
    <property type="match status" value="1"/>
</dbReference>
<dbReference type="Proteomes" id="UP000823661">
    <property type="component" value="Unassembled WGS sequence"/>
</dbReference>
<feature type="domain" description="TonB-dependent receptor plug" evidence="9">
    <location>
        <begin position="122"/>
        <end position="250"/>
    </location>
</feature>
<dbReference type="Gene3D" id="2.40.170.20">
    <property type="entry name" value="TonB-dependent receptor, beta-barrel domain"/>
    <property type="match status" value="1"/>
</dbReference>
<dbReference type="InterPro" id="IPR023997">
    <property type="entry name" value="TonB-dep_OMP_SusC/RagA_CS"/>
</dbReference>
<keyword evidence="4 7" id="KW-0812">Transmembrane</keyword>
<organism evidence="10 11">
    <name type="scientific">Candidatus Cryptobacteroides intestinavium</name>
    <dbReference type="NCBI Taxonomy" id="2840766"/>
    <lineage>
        <taxon>Bacteria</taxon>
        <taxon>Pseudomonadati</taxon>
        <taxon>Bacteroidota</taxon>
        <taxon>Bacteroidia</taxon>
        <taxon>Bacteroidales</taxon>
        <taxon>Candidatus Cryptobacteroides</taxon>
    </lineage>
</organism>
<evidence type="ECO:0000313" key="11">
    <source>
        <dbReference type="Proteomes" id="UP000823661"/>
    </source>
</evidence>
<accession>A0A9D9MXR0</accession>
<evidence type="ECO:0000256" key="3">
    <source>
        <dbReference type="ARBA" id="ARBA00022452"/>
    </source>
</evidence>
<dbReference type="GO" id="GO:0009279">
    <property type="term" value="C:cell outer membrane"/>
    <property type="evidence" value="ECO:0007669"/>
    <property type="project" value="UniProtKB-SubCell"/>
</dbReference>
<dbReference type="Pfam" id="PF07715">
    <property type="entry name" value="Plug"/>
    <property type="match status" value="1"/>
</dbReference>
<evidence type="ECO:0000259" key="9">
    <source>
        <dbReference type="Pfam" id="PF07715"/>
    </source>
</evidence>
<dbReference type="InterPro" id="IPR012910">
    <property type="entry name" value="Plug_dom"/>
</dbReference>
<evidence type="ECO:0000256" key="8">
    <source>
        <dbReference type="SAM" id="SignalP"/>
    </source>
</evidence>
<keyword evidence="3 7" id="KW-1134">Transmembrane beta strand</keyword>
<dbReference type="NCBIfam" id="TIGR04057">
    <property type="entry name" value="SusC_RagA_signa"/>
    <property type="match status" value="1"/>
</dbReference>
<sequence>MKHKIFSLLTGLLLTVAYAYDSYAQDIVIGGTVVDTEGQPVIGAGVFCIGQENIGTTTEIDGSFILEVPEGVTALRISSLGMKSAEYMIPRNIPAGGAKIILEYEENILEQVVVTGYSQTTVKRITGSVGIISSDKFEGKPVSSVSALMQGELAGVQVTAVSGQPGTQSRIRIRGTNNLSGSSDPLWVVDGVPLQDEAPDLSSEELAAGGFDNIFVNGVGNINPNDIESITVLKDAAASAIYGSRAANGVIVVTTKRGKEGRMKVNYSNNFIWSFRPQRSLDLMNSEEKLAWEQELWDEFSAEKYERSLTDNTVIFPVIGVVGQIRAGVGDFADMAGDTEAQDAYIESLKKINTNWYDILFRNAFSQNHHLSLSGGSDRYTYYVSMGFNDDNGMLINNRYQRYNMTANVTMTPADFVKLDIGIDTARQSSVSPDSSVDAFTYAYFANPYEAPYDADGNYAADRTYFSLGYYNGRGQEEVMPENGFNILRELDSNSTETVNWSNSLRGSLDINIFGPLKFVGLASYSFSSTSTDKIVDKDTYTAFRDRLGNDDHSLTNLYGSITQNRAGRNSYVLRGHFAFNETFKDIHTLAVIAGAEIRGANSNTVFSKRYNYDPVTGTTSLPPISGPQDEWLSEVERLNGEYFTKTRYASFYASADYYLRSSIVLNASFRTDGSSNFGSNRQFNPTWSAGAAWHLAEENWLKDNNTVSHLTLRLSYGYTGDVNSSTTHQLVMQYLQQSYRRYGEDSYMLGTIPSAPNPDLGWERTQDMKAALDFGLWDDRLSVNTEAYYRLSTDVVTSSQVMSTTGFSYVNFNSADIMNSGIETTVNGYIIRNRDWRLNASVNFAYNYNKVLKYRPATYTGVTAKDRYVEGYPIGAILSGKYDGIDPESGLYMFELRPDAEIRTASDLNKADNYRYYLGTTIAPFSGGFNITASWKLLRLSISGVYSIGSKAYDNIESPASYTNARHNGVSTETVQSQYSDLYSNHLNVNRDRTDRWTEGHTTGVKYPRIYDYYGTKYNFESYNPMDWNIINAIYLKDISYLRIKSIILSCRLPEKWVAKAKMTDVSFNLSLNNFITITGYDGMDPEVPGATYPTTRSVSFGLNIGF</sequence>
<keyword evidence="5 7" id="KW-0472">Membrane</keyword>
<dbReference type="Gene3D" id="2.170.130.10">
    <property type="entry name" value="TonB-dependent receptor, plug domain"/>
    <property type="match status" value="1"/>
</dbReference>
<name>A0A9D9MXR0_9BACT</name>
<dbReference type="SUPFAM" id="SSF49464">
    <property type="entry name" value="Carboxypeptidase regulatory domain-like"/>
    <property type="match status" value="1"/>
</dbReference>
<evidence type="ECO:0000256" key="6">
    <source>
        <dbReference type="ARBA" id="ARBA00023237"/>
    </source>
</evidence>
<protein>
    <submittedName>
        <fullName evidence="10">SusC/RagA family TonB-linked outer membrane protein</fullName>
    </submittedName>
</protein>
<evidence type="ECO:0000256" key="1">
    <source>
        <dbReference type="ARBA" id="ARBA00004571"/>
    </source>
</evidence>
<dbReference type="EMBL" id="JADIMI010000088">
    <property type="protein sequence ID" value="MBO8453069.1"/>
    <property type="molecule type" value="Genomic_DNA"/>
</dbReference>
<keyword evidence="2 7" id="KW-0813">Transport</keyword>
<evidence type="ECO:0000256" key="5">
    <source>
        <dbReference type="ARBA" id="ARBA00023136"/>
    </source>
</evidence>
<dbReference type="InterPro" id="IPR023996">
    <property type="entry name" value="TonB-dep_OMP_SusC/RagA"/>
</dbReference>
<dbReference type="Gene3D" id="2.60.40.1120">
    <property type="entry name" value="Carboxypeptidase-like, regulatory domain"/>
    <property type="match status" value="1"/>
</dbReference>
<proteinExistence type="inferred from homology"/>
<evidence type="ECO:0000256" key="7">
    <source>
        <dbReference type="PROSITE-ProRule" id="PRU01360"/>
    </source>
</evidence>
<feature type="signal peptide" evidence="8">
    <location>
        <begin position="1"/>
        <end position="19"/>
    </location>
</feature>
<keyword evidence="6 7" id="KW-0998">Cell outer membrane</keyword>
<evidence type="ECO:0000313" key="10">
    <source>
        <dbReference type="EMBL" id="MBO8453069.1"/>
    </source>
</evidence>
<dbReference type="InterPro" id="IPR037066">
    <property type="entry name" value="Plug_dom_sf"/>
</dbReference>
<dbReference type="InterPro" id="IPR039426">
    <property type="entry name" value="TonB-dep_rcpt-like"/>
</dbReference>